<dbReference type="RefSeq" id="WP_149761554.1">
    <property type="nucleotide sequence ID" value="NZ_FPAO01000001.1"/>
</dbReference>
<keyword evidence="1" id="KW-0812">Transmembrane</keyword>
<keyword evidence="3" id="KW-1185">Reference proteome</keyword>
<reference evidence="2 3" key="1">
    <citation type="submission" date="2016-10" db="EMBL/GenBank/DDBJ databases">
        <authorList>
            <person name="Varghese N."/>
            <person name="Submissions S."/>
        </authorList>
    </citation>
    <scope>NUCLEOTIDE SEQUENCE [LARGE SCALE GENOMIC DNA]</scope>
    <source>
        <strain evidence="2 3">DSM 11855</strain>
    </source>
</reference>
<feature type="transmembrane region" description="Helical" evidence="1">
    <location>
        <begin position="122"/>
        <end position="144"/>
    </location>
</feature>
<dbReference type="Pfam" id="PF07895">
    <property type="entry name" value="DUF1673"/>
    <property type="match status" value="1"/>
</dbReference>
<keyword evidence="1" id="KW-0472">Membrane</keyword>
<evidence type="ECO:0000313" key="2">
    <source>
        <dbReference type="EMBL" id="SFT32580.1"/>
    </source>
</evidence>
<proteinExistence type="predicted"/>
<dbReference type="AlphaFoldDB" id="A0A1I6X2S4"/>
<dbReference type="InterPro" id="IPR012874">
    <property type="entry name" value="DUF1673_METspp"/>
</dbReference>
<name>A0A1I6X2S4_METTE</name>
<gene>
    <name evidence="2" type="ORF">SAMN02910340_00136</name>
</gene>
<feature type="transmembrane region" description="Helical" evidence="1">
    <location>
        <begin position="59"/>
        <end position="76"/>
    </location>
</feature>
<protein>
    <recommendedName>
        <fullName evidence="4">DUF1673 domain-containing protein</fullName>
    </recommendedName>
</protein>
<keyword evidence="1" id="KW-1133">Transmembrane helix</keyword>
<dbReference type="Proteomes" id="UP000323733">
    <property type="component" value="Unassembled WGS sequence"/>
</dbReference>
<evidence type="ECO:0000256" key="1">
    <source>
        <dbReference type="SAM" id="Phobius"/>
    </source>
</evidence>
<feature type="transmembrane region" description="Helical" evidence="1">
    <location>
        <begin position="150"/>
        <end position="172"/>
    </location>
</feature>
<feature type="transmembrane region" description="Helical" evidence="1">
    <location>
        <begin position="82"/>
        <end position="101"/>
    </location>
</feature>
<evidence type="ECO:0000313" key="3">
    <source>
        <dbReference type="Proteomes" id="UP000323733"/>
    </source>
</evidence>
<evidence type="ECO:0008006" key="4">
    <source>
        <dbReference type="Google" id="ProtNLM"/>
    </source>
</evidence>
<sequence length="201" mass="24300">MNWESRYIKKLMGWCPYTKTYEAEAKRHVSLENFDSDIPDRARGEKGDLKNPGWLQRESNQILLFAIFLTFVHFPIYNHMGLLPSLFATLPPLFYFVFYWNERIQRFNDIAKKPIVRYVSKVSYLWVLIILIFIALLMLLTYMIRQSWHSALFGLSILLFFMWGFYIQLIYWERRNHMKIYVKHENSFEKIYAIGEKEGEL</sequence>
<organism evidence="2 3">
    <name type="scientific">Methanosarcina thermophila</name>
    <dbReference type="NCBI Taxonomy" id="2210"/>
    <lineage>
        <taxon>Archaea</taxon>
        <taxon>Methanobacteriati</taxon>
        <taxon>Methanobacteriota</taxon>
        <taxon>Stenosarchaea group</taxon>
        <taxon>Methanomicrobia</taxon>
        <taxon>Methanosarcinales</taxon>
        <taxon>Methanosarcinaceae</taxon>
        <taxon>Methanosarcina</taxon>
    </lineage>
</organism>
<dbReference type="EMBL" id="FPAO01000001">
    <property type="protein sequence ID" value="SFT32580.1"/>
    <property type="molecule type" value="Genomic_DNA"/>
</dbReference>
<accession>A0A1I6X2S4</accession>